<organism evidence="2 3">
    <name type="scientific">Gonium pectorale</name>
    <name type="common">Green alga</name>
    <dbReference type="NCBI Taxonomy" id="33097"/>
    <lineage>
        <taxon>Eukaryota</taxon>
        <taxon>Viridiplantae</taxon>
        <taxon>Chlorophyta</taxon>
        <taxon>core chlorophytes</taxon>
        <taxon>Chlorophyceae</taxon>
        <taxon>CS clade</taxon>
        <taxon>Chlamydomonadales</taxon>
        <taxon>Volvocaceae</taxon>
        <taxon>Gonium</taxon>
    </lineage>
</organism>
<dbReference type="Proteomes" id="UP000075714">
    <property type="component" value="Unassembled WGS sequence"/>
</dbReference>
<evidence type="ECO:0000256" key="1">
    <source>
        <dbReference type="SAM" id="MobiDB-lite"/>
    </source>
</evidence>
<evidence type="ECO:0000313" key="3">
    <source>
        <dbReference type="Proteomes" id="UP000075714"/>
    </source>
</evidence>
<reference evidence="3" key="1">
    <citation type="journal article" date="2016" name="Nat. Commun.">
        <title>The Gonium pectorale genome demonstrates co-option of cell cycle regulation during the evolution of multicellularity.</title>
        <authorList>
            <person name="Hanschen E.R."/>
            <person name="Marriage T.N."/>
            <person name="Ferris P.J."/>
            <person name="Hamaji T."/>
            <person name="Toyoda A."/>
            <person name="Fujiyama A."/>
            <person name="Neme R."/>
            <person name="Noguchi H."/>
            <person name="Minakuchi Y."/>
            <person name="Suzuki M."/>
            <person name="Kawai-Toyooka H."/>
            <person name="Smith D.R."/>
            <person name="Sparks H."/>
            <person name="Anderson J."/>
            <person name="Bakaric R."/>
            <person name="Luria V."/>
            <person name="Karger A."/>
            <person name="Kirschner M.W."/>
            <person name="Durand P.M."/>
            <person name="Michod R.E."/>
            <person name="Nozaki H."/>
            <person name="Olson B.J."/>
        </authorList>
    </citation>
    <scope>NUCLEOTIDE SEQUENCE [LARGE SCALE GENOMIC DNA]</scope>
    <source>
        <strain evidence="3">NIES-2863</strain>
    </source>
</reference>
<comment type="caution">
    <text evidence="2">The sequence shown here is derived from an EMBL/GenBank/DDBJ whole genome shotgun (WGS) entry which is preliminary data.</text>
</comment>
<protein>
    <submittedName>
        <fullName evidence="2">Uncharacterized protein</fullName>
    </submittedName>
</protein>
<evidence type="ECO:0000313" key="2">
    <source>
        <dbReference type="EMBL" id="KXZ50649.1"/>
    </source>
</evidence>
<accession>A0A150GLB9</accession>
<gene>
    <name evidence="2" type="ORF">GPECTOR_15g333</name>
</gene>
<feature type="compositionally biased region" description="Basic and acidic residues" evidence="1">
    <location>
        <begin position="183"/>
        <end position="195"/>
    </location>
</feature>
<dbReference type="AlphaFoldDB" id="A0A150GLB9"/>
<sequence>MVRSKAAPRKLIAGPAPRPQLPYKGARKTPATTCKPVRKLSYSAVEVPDDSVTCVVSCSVSGKSHGDETLLATMDGTLLRLLGTADDEHGDDFAVDEEHPLELYGTGGGPYGVPKGGFLTATWDAYSGSVLLLEGGEAGPDGHMRLSFSSSSSKLRDYKDAKGASKREVGTWGWEADSGSQSYDERRGCGHRFDSDEGEYSDALSEDLRSFDSEWNYEWSKSSIGKRGNGAAA</sequence>
<proteinExistence type="predicted"/>
<keyword evidence="3" id="KW-1185">Reference proteome</keyword>
<dbReference type="EMBL" id="LSYV01000016">
    <property type="protein sequence ID" value="KXZ50649.1"/>
    <property type="molecule type" value="Genomic_DNA"/>
</dbReference>
<feature type="region of interest" description="Disordered" evidence="1">
    <location>
        <begin position="1"/>
        <end position="29"/>
    </location>
</feature>
<feature type="region of interest" description="Disordered" evidence="1">
    <location>
        <begin position="175"/>
        <end position="199"/>
    </location>
</feature>
<name>A0A150GLB9_GONPE</name>